<proteinExistence type="predicted"/>
<dbReference type="KEGG" id="dalk:DSCA_36130"/>
<dbReference type="PANTHER" id="PTHR43674">
    <property type="entry name" value="NITRILASE C965.09-RELATED"/>
    <property type="match status" value="1"/>
</dbReference>
<accession>A0A5K7YMM2</accession>
<evidence type="ECO:0000259" key="2">
    <source>
        <dbReference type="PROSITE" id="PS50263"/>
    </source>
</evidence>
<dbReference type="InterPro" id="IPR003010">
    <property type="entry name" value="C-N_Hydrolase"/>
</dbReference>
<dbReference type="Proteomes" id="UP000427906">
    <property type="component" value="Chromosome"/>
</dbReference>
<dbReference type="InterPro" id="IPR050345">
    <property type="entry name" value="Aliph_Amidase/BUP"/>
</dbReference>
<evidence type="ECO:0000313" key="4">
    <source>
        <dbReference type="Proteomes" id="UP000427906"/>
    </source>
</evidence>
<dbReference type="EMBL" id="AP021874">
    <property type="protein sequence ID" value="BBO69683.1"/>
    <property type="molecule type" value="Genomic_DNA"/>
</dbReference>
<keyword evidence="4" id="KW-1185">Reference proteome</keyword>
<organism evidence="3 4">
    <name type="scientific">Desulfosarcina alkanivorans</name>
    <dbReference type="NCBI Taxonomy" id="571177"/>
    <lineage>
        <taxon>Bacteria</taxon>
        <taxon>Pseudomonadati</taxon>
        <taxon>Thermodesulfobacteriota</taxon>
        <taxon>Desulfobacteria</taxon>
        <taxon>Desulfobacterales</taxon>
        <taxon>Desulfosarcinaceae</taxon>
        <taxon>Desulfosarcina</taxon>
    </lineage>
</organism>
<name>A0A5K7YMM2_9BACT</name>
<gene>
    <name evidence="3" type="ORF">DSCA_36130</name>
</gene>
<dbReference type="PANTHER" id="PTHR43674:SF2">
    <property type="entry name" value="BETA-UREIDOPROPIONASE"/>
    <property type="match status" value="1"/>
</dbReference>
<sequence>MKVTVCQIDPRAGQLDQYLSALTDHVHSERSDFLLLPEMSFSEWLAADPTPDPERWSKAVNDHARYIEKLGSLGARAVMGTRPITNTAGSRRNEAYLWTADTGSAAGVREKYYLPDEDGYWEHSWYDRGPKTFDTARWAEVRIGVQICTEMWFFEWARHYAAARADLLCVPRATPHDSVDKWLAGGQASAVCSGAYSLSSNLWCPPGSKADCGGLSWIIDPEGNILAKTDFDTPFATADVDLSLARTSKSTYPRYVPE</sequence>
<evidence type="ECO:0000313" key="3">
    <source>
        <dbReference type="EMBL" id="BBO69683.1"/>
    </source>
</evidence>
<dbReference type="AlphaFoldDB" id="A0A5K7YMM2"/>
<dbReference type="RefSeq" id="WP_167527841.1">
    <property type="nucleotide sequence ID" value="NZ_AP021874.1"/>
</dbReference>
<dbReference type="SUPFAM" id="SSF56317">
    <property type="entry name" value="Carbon-nitrogen hydrolase"/>
    <property type="match status" value="1"/>
</dbReference>
<dbReference type="CDD" id="cd07197">
    <property type="entry name" value="nitrilase"/>
    <property type="match status" value="1"/>
</dbReference>
<dbReference type="PROSITE" id="PS50263">
    <property type="entry name" value="CN_HYDROLASE"/>
    <property type="match status" value="1"/>
</dbReference>
<protein>
    <recommendedName>
        <fullName evidence="2">CN hydrolase domain-containing protein</fullName>
    </recommendedName>
</protein>
<keyword evidence="1" id="KW-0378">Hydrolase</keyword>
<reference evidence="3 4" key="1">
    <citation type="submission" date="2019-11" db="EMBL/GenBank/DDBJ databases">
        <title>Comparative genomics of hydrocarbon-degrading Desulfosarcina strains.</title>
        <authorList>
            <person name="Watanabe M."/>
            <person name="Kojima H."/>
            <person name="Fukui M."/>
        </authorList>
    </citation>
    <scope>NUCLEOTIDE SEQUENCE [LARGE SCALE GENOMIC DNA]</scope>
    <source>
        <strain evidence="3 4">PL12</strain>
    </source>
</reference>
<dbReference type="GO" id="GO:0016811">
    <property type="term" value="F:hydrolase activity, acting on carbon-nitrogen (but not peptide) bonds, in linear amides"/>
    <property type="evidence" value="ECO:0007669"/>
    <property type="project" value="UniProtKB-ARBA"/>
</dbReference>
<dbReference type="Gene3D" id="3.60.110.10">
    <property type="entry name" value="Carbon-nitrogen hydrolase"/>
    <property type="match status" value="1"/>
</dbReference>
<feature type="domain" description="CN hydrolase" evidence="2">
    <location>
        <begin position="1"/>
        <end position="242"/>
    </location>
</feature>
<dbReference type="InterPro" id="IPR036526">
    <property type="entry name" value="C-N_Hydrolase_sf"/>
</dbReference>
<dbReference type="Pfam" id="PF00795">
    <property type="entry name" value="CN_hydrolase"/>
    <property type="match status" value="1"/>
</dbReference>
<evidence type="ECO:0000256" key="1">
    <source>
        <dbReference type="ARBA" id="ARBA00022801"/>
    </source>
</evidence>